<dbReference type="RefSeq" id="WP_395818537.1">
    <property type="nucleotide sequence ID" value="NZ_CP043494.1"/>
</dbReference>
<dbReference type="InterPro" id="IPR050204">
    <property type="entry name" value="AraC_XylS_family_regulators"/>
</dbReference>
<reference evidence="5 6" key="1">
    <citation type="submission" date="2019-08" db="EMBL/GenBank/DDBJ databases">
        <title>Archangium and Cystobacter genomes.</title>
        <authorList>
            <person name="Chen I.-C.K."/>
            <person name="Wielgoss S."/>
        </authorList>
    </citation>
    <scope>NUCLEOTIDE SEQUENCE [LARGE SCALE GENOMIC DNA]</scope>
    <source>
        <strain evidence="5 6">Cbm 6</strain>
    </source>
</reference>
<keyword evidence="1" id="KW-0805">Transcription regulation</keyword>
<keyword evidence="6" id="KW-1185">Reference proteome</keyword>
<evidence type="ECO:0000256" key="1">
    <source>
        <dbReference type="ARBA" id="ARBA00023015"/>
    </source>
</evidence>
<accession>A0ABY9WM32</accession>
<dbReference type="SMART" id="SM00342">
    <property type="entry name" value="HTH_ARAC"/>
    <property type="match status" value="1"/>
</dbReference>
<feature type="domain" description="HTH araC/xylS-type" evidence="4">
    <location>
        <begin position="164"/>
        <end position="261"/>
    </location>
</feature>
<evidence type="ECO:0000313" key="5">
    <source>
        <dbReference type="EMBL" id="WNG44867.1"/>
    </source>
</evidence>
<keyword evidence="3" id="KW-0804">Transcription</keyword>
<evidence type="ECO:0000313" key="6">
    <source>
        <dbReference type="Proteomes" id="UP001611383"/>
    </source>
</evidence>
<dbReference type="Proteomes" id="UP001611383">
    <property type="component" value="Chromosome"/>
</dbReference>
<dbReference type="InterPro" id="IPR018062">
    <property type="entry name" value="HTH_AraC-typ_CS"/>
</dbReference>
<dbReference type="PROSITE" id="PS00041">
    <property type="entry name" value="HTH_ARAC_FAMILY_1"/>
    <property type="match status" value="1"/>
</dbReference>
<organism evidence="5 6">
    <name type="scientific">Archangium minus</name>
    <dbReference type="NCBI Taxonomy" id="83450"/>
    <lineage>
        <taxon>Bacteria</taxon>
        <taxon>Pseudomonadati</taxon>
        <taxon>Myxococcota</taxon>
        <taxon>Myxococcia</taxon>
        <taxon>Myxococcales</taxon>
        <taxon>Cystobacterineae</taxon>
        <taxon>Archangiaceae</taxon>
        <taxon>Archangium</taxon>
    </lineage>
</organism>
<name>A0ABY9WM32_9BACT</name>
<evidence type="ECO:0000256" key="3">
    <source>
        <dbReference type="ARBA" id="ARBA00023163"/>
    </source>
</evidence>
<dbReference type="EMBL" id="CP043494">
    <property type="protein sequence ID" value="WNG44867.1"/>
    <property type="molecule type" value="Genomic_DNA"/>
</dbReference>
<gene>
    <name evidence="5" type="ORF">F0U60_12755</name>
</gene>
<dbReference type="InterPro" id="IPR018060">
    <property type="entry name" value="HTH_AraC"/>
</dbReference>
<evidence type="ECO:0000259" key="4">
    <source>
        <dbReference type="PROSITE" id="PS01124"/>
    </source>
</evidence>
<sequence>MSYGTAAPLRFQEPATATPVVYVSAVRSAYVGPSLRLAPHRNAVACVALSLDAPFTVTVGGSRHEAHSALIPPNTLHQLTAETGAIAFLYLDPVDTAVAGGPGWRRRTRGGVLFEHAATAETVDTLRKPGAAKAAAGRRVLEALGELVEPTSPLADRRVASALRKLERVVEGLDAAECRLDGVAAGLKLSTSRAQHLIREVTGVPFRRYRTWVRMRVAARTLAGGGTLTEAAHTAGFSSAAHFSTAFRAMFGLPPSALVSAGTRFVVLPA</sequence>
<dbReference type="PANTHER" id="PTHR46796">
    <property type="entry name" value="HTH-TYPE TRANSCRIPTIONAL ACTIVATOR RHAS-RELATED"/>
    <property type="match status" value="1"/>
</dbReference>
<dbReference type="InterPro" id="IPR009057">
    <property type="entry name" value="Homeodomain-like_sf"/>
</dbReference>
<dbReference type="Pfam" id="PF12833">
    <property type="entry name" value="HTH_18"/>
    <property type="match status" value="1"/>
</dbReference>
<keyword evidence="2" id="KW-0238">DNA-binding</keyword>
<evidence type="ECO:0000256" key="2">
    <source>
        <dbReference type="ARBA" id="ARBA00023125"/>
    </source>
</evidence>
<dbReference type="PROSITE" id="PS01124">
    <property type="entry name" value="HTH_ARAC_FAMILY_2"/>
    <property type="match status" value="1"/>
</dbReference>
<protein>
    <submittedName>
        <fullName evidence="5">Helix-turn-helix transcriptional regulator</fullName>
    </submittedName>
</protein>
<dbReference type="SUPFAM" id="SSF46689">
    <property type="entry name" value="Homeodomain-like"/>
    <property type="match status" value="1"/>
</dbReference>
<dbReference type="Gene3D" id="1.10.10.60">
    <property type="entry name" value="Homeodomain-like"/>
    <property type="match status" value="1"/>
</dbReference>
<proteinExistence type="predicted"/>